<evidence type="ECO:0000256" key="3">
    <source>
        <dbReference type="ARBA" id="ARBA00023125"/>
    </source>
</evidence>
<dbReference type="AlphaFoldDB" id="A0A4S2FPJ3"/>
<evidence type="ECO:0000256" key="2">
    <source>
        <dbReference type="ARBA" id="ARBA00022747"/>
    </source>
</evidence>
<dbReference type="EMBL" id="SRYD01000054">
    <property type="protein sequence ID" value="TGY71003.1"/>
    <property type="molecule type" value="Genomic_DNA"/>
</dbReference>
<feature type="domain" description="Type I restriction modification DNA specificity" evidence="4">
    <location>
        <begin position="71"/>
        <end position="160"/>
    </location>
</feature>
<dbReference type="PANTHER" id="PTHR43140:SF1">
    <property type="entry name" value="TYPE I RESTRICTION ENZYME ECOKI SPECIFICITY SUBUNIT"/>
    <property type="match status" value="1"/>
</dbReference>
<dbReference type="RefSeq" id="WP_135993725.1">
    <property type="nucleotide sequence ID" value="NZ_SRYD01000054.1"/>
</dbReference>
<evidence type="ECO:0000313" key="5">
    <source>
        <dbReference type="EMBL" id="TGY71003.1"/>
    </source>
</evidence>
<dbReference type="PANTHER" id="PTHR43140">
    <property type="entry name" value="TYPE-1 RESTRICTION ENZYME ECOKI SPECIFICITY PROTEIN"/>
    <property type="match status" value="1"/>
</dbReference>
<dbReference type="Proteomes" id="UP000306630">
    <property type="component" value="Unassembled WGS sequence"/>
</dbReference>
<keyword evidence="5" id="KW-0255">Endonuclease</keyword>
<dbReference type="Pfam" id="PF01420">
    <property type="entry name" value="Methylase_S"/>
    <property type="match status" value="1"/>
</dbReference>
<organism evidence="5 6">
    <name type="scientific">Muribaculum intestinale</name>
    <dbReference type="NCBI Taxonomy" id="1796646"/>
    <lineage>
        <taxon>Bacteria</taxon>
        <taxon>Pseudomonadati</taxon>
        <taxon>Bacteroidota</taxon>
        <taxon>Bacteroidia</taxon>
        <taxon>Bacteroidales</taxon>
        <taxon>Muribaculaceae</taxon>
        <taxon>Muribaculum</taxon>
    </lineage>
</organism>
<accession>A0A4S2FPJ3</accession>
<dbReference type="InterPro" id="IPR044946">
    <property type="entry name" value="Restrct_endonuc_typeI_TRD_sf"/>
</dbReference>
<comment type="caution">
    <text evidence="5">The sequence shown here is derived from an EMBL/GenBank/DDBJ whole genome shotgun (WGS) entry which is preliminary data.</text>
</comment>
<dbReference type="SUPFAM" id="SSF116734">
    <property type="entry name" value="DNA methylase specificity domain"/>
    <property type="match status" value="1"/>
</dbReference>
<protein>
    <submittedName>
        <fullName evidence="5">Restriction endonuclease subunit S</fullName>
    </submittedName>
</protein>
<keyword evidence="5" id="KW-0540">Nuclease</keyword>
<keyword evidence="3" id="KW-0238">DNA-binding</keyword>
<comment type="similarity">
    <text evidence="1">Belongs to the type-I restriction system S methylase family.</text>
</comment>
<sequence>MLTTVDSVCDYGNSENVSVDDIDSSDWILELEDIEKDSGRIITQKSKHERTINGVRHRFVNGDVLYSKLRTYLNKVLVAQKDGYCTTEIIPVKSYNCVIPEYLCAWLRSPFFLSYTAECCYGVKMPRLSTTDARKGIIPLPPINEQKRITQKLSKVSELLSSLSNSID</sequence>
<dbReference type="InterPro" id="IPR051212">
    <property type="entry name" value="Type-I_RE_S_subunit"/>
</dbReference>
<dbReference type="Gene3D" id="3.90.220.20">
    <property type="entry name" value="DNA methylase specificity domains"/>
    <property type="match status" value="1"/>
</dbReference>
<dbReference type="InterPro" id="IPR000055">
    <property type="entry name" value="Restrct_endonuc_typeI_TRD"/>
</dbReference>
<name>A0A4S2FPJ3_9BACT</name>
<keyword evidence="5" id="KW-0378">Hydrolase</keyword>
<dbReference type="GO" id="GO:0004519">
    <property type="term" value="F:endonuclease activity"/>
    <property type="evidence" value="ECO:0007669"/>
    <property type="project" value="UniProtKB-KW"/>
</dbReference>
<evidence type="ECO:0000256" key="1">
    <source>
        <dbReference type="ARBA" id="ARBA00010923"/>
    </source>
</evidence>
<evidence type="ECO:0000259" key="4">
    <source>
        <dbReference type="Pfam" id="PF01420"/>
    </source>
</evidence>
<proteinExistence type="inferred from homology"/>
<reference evidence="5 6" key="1">
    <citation type="submission" date="2019-04" db="EMBL/GenBank/DDBJ databases">
        <title>Microbes associate with the intestines of laboratory mice.</title>
        <authorList>
            <person name="Navarre W."/>
            <person name="Wong E."/>
            <person name="Huang K."/>
            <person name="Tropini C."/>
            <person name="Ng K."/>
            <person name="Yu B."/>
        </authorList>
    </citation>
    <scope>NUCLEOTIDE SEQUENCE [LARGE SCALE GENOMIC DNA]</scope>
    <source>
        <strain evidence="5 6">NM06_A21</strain>
    </source>
</reference>
<evidence type="ECO:0000313" key="6">
    <source>
        <dbReference type="Proteomes" id="UP000306630"/>
    </source>
</evidence>
<gene>
    <name evidence="5" type="ORF">E5333_12065</name>
</gene>
<dbReference type="GO" id="GO:0009307">
    <property type="term" value="P:DNA restriction-modification system"/>
    <property type="evidence" value="ECO:0007669"/>
    <property type="project" value="UniProtKB-KW"/>
</dbReference>
<dbReference type="GO" id="GO:0003677">
    <property type="term" value="F:DNA binding"/>
    <property type="evidence" value="ECO:0007669"/>
    <property type="project" value="UniProtKB-KW"/>
</dbReference>
<keyword evidence="2" id="KW-0680">Restriction system</keyword>